<feature type="compositionally biased region" description="Basic and acidic residues" evidence="1">
    <location>
        <begin position="21"/>
        <end position="33"/>
    </location>
</feature>
<dbReference type="AlphaFoldDB" id="B9TF91"/>
<evidence type="ECO:0000256" key="1">
    <source>
        <dbReference type="SAM" id="MobiDB-lite"/>
    </source>
</evidence>
<protein>
    <submittedName>
        <fullName evidence="2">Uncharacterized protein</fullName>
    </submittedName>
</protein>
<evidence type="ECO:0000313" key="3">
    <source>
        <dbReference type="Proteomes" id="UP000008311"/>
    </source>
</evidence>
<evidence type="ECO:0000313" key="2">
    <source>
        <dbReference type="EMBL" id="EEF25472.1"/>
    </source>
</evidence>
<feature type="non-terminal residue" evidence="2">
    <location>
        <position position="1"/>
    </location>
</feature>
<reference evidence="3" key="1">
    <citation type="journal article" date="2010" name="Nat. Biotechnol.">
        <title>Draft genome sequence of the oilseed species Ricinus communis.</title>
        <authorList>
            <person name="Chan A.P."/>
            <person name="Crabtree J."/>
            <person name="Zhao Q."/>
            <person name="Lorenzi H."/>
            <person name="Orvis J."/>
            <person name="Puiu D."/>
            <person name="Melake-Berhan A."/>
            <person name="Jones K.M."/>
            <person name="Redman J."/>
            <person name="Chen G."/>
            <person name="Cahoon E.B."/>
            <person name="Gedil M."/>
            <person name="Stanke M."/>
            <person name="Haas B.J."/>
            <person name="Wortman J.R."/>
            <person name="Fraser-Liggett C.M."/>
            <person name="Ravel J."/>
            <person name="Rabinowicz P.D."/>
        </authorList>
    </citation>
    <scope>NUCLEOTIDE SEQUENCE [LARGE SCALE GENOMIC DNA]</scope>
    <source>
        <strain evidence="3">cv. Hale</strain>
    </source>
</reference>
<proteinExistence type="predicted"/>
<dbReference type="InParanoid" id="B9TF91"/>
<sequence>GAGDAHGAGAVGQDLEAEEGTDQREHDEHRYAEDPQQAVVDAADHGRERGGVRVLAEGGER</sequence>
<accession>B9TF91</accession>
<keyword evidence="3" id="KW-1185">Reference proteome</keyword>
<name>B9TF91_RICCO</name>
<gene>
    <name evidence="2" type="ORF">RCOM_1788150</name>
</gene>
<dbReference type="Proteomes" id="UP000008311">
    <property type="component" value="Unassembled WGS sequence"/>
</dbReference>
<dbReference type="EMBL" id="EQ979623">
    <property type="protein sequence ID" value="EEF25472.1"/>
    <property type="molecule type" value="Genomic_DNA"/>
</dbReference>
<feature type="compositionally biased region" description="Gly residues" evidence="1">
    <location>
        <begin position="1"/>
        <end position="10"/>
    </location>
</feature>
<feature type="region of interest" description="Disordered" evidence="1">
    <location>
        <begin position="1"/>
        <end position="61"/>
    </location>
</feature>
<feature type="compositionally biased region" description="Basic and acidic residues" evidence="1">
    <location>
        <begin position="42"/>
        <end position="51"/>
    </location>
</feature>
<organism evidence="2 3">
    <name type="scientific">Ricinus communis</name>
    <name type="common">Castor bean</name>
    <dbReference type="NCBI Taxonomy" id="3988"/>
    <lineage>
        <taxon>Eukaryota</taxon>
        <taxon>Viridiplantae</taxon>
        <taxon>Streptophyta</taxon>
        <taxon>Embryophyta</taxon>
        <taxon>Tracheophyta</taxon>
        <taxon>Spermatophyta</taxon>
        <taxon>Magnoliopsida</taxon>
        <taxon>eudicotyledons</taxon>
        <taxon>Gunneridae</taxon>
        <taxon>Pentapetalae</taxon>
        <taxon>rosids</taxon>
        <taxon>fabids</taxon>
        <taxon>Malpighiales</taxon>
        <taxon>Euphorbiaceae</taxon>
        <taxon>Acalyphoideae</taxon>
        <taxon>Acalypheae</taxon>
        <taxon>Ricinus</taxon>
    </lineage>
</organism>